<sequence length="708" mass="79996">MDLKITCGCGSKEFEESNGFYYCEHCGQKVEGMQEIGMGDEADVYNGTYSQYRRRAAVVEPEPQTQQSEFWTQLTQPDKPQQPKSEDVEMKPYVPADFGSSISSEISPEDYAYELRTTYVMGIELMIEYQCQALVEEFGVSPLICGLTGVILLQFVAASQVFDEKWASQIAEDSEMQIEEDVKVSQPRSEVKNEPRNLAGKRLLIIWLKSLRQTFPPSLSLSICYLACHIAREPILPTDMVMWALGGKLPFLNAFDRIGKVFGNPSAKCPLSTDVMFRPLKIIGWRELESQAGYVAECIGLELPPVNFNALARRYLKQLQLPQEEILQKASMIYDWSMPPDLWLSSSSDRIPSRVCVMSIIMVAIRIMYNINGYGKWEQKYCSTPISPRKRKRRGKVNPKTKKKTVLGSSYFLNCKLDAAELLGSLELTYEKIRRAQETSVNLPSYLKLCKETVFGAPSDNKEKIIVDNLWKPFQKGCTSNSAAGEPMPTQDDVSVESVKNRSLNRLISNMKENGFYYIPPRNPGHINNVNYLHYETKNAGGTRIFAAHADYYILLRVCALVAEADVQYMHKAILKLEKRLAWLEKNIDRTLKPSSVPNLGVLSLEDNDEALELSEDKPNLVEDSPPYMDMDDSLDFSNYKFGLYCKNSISLLEVYFITRKRASEVRVYVFSGMLPTQFPSATQTTRGIIADATGLGKTVMTIGLILA</sequence>
<evidence type="ECO:0000256" key="2">
    <source>
        <dbReference type="ARBA" id="ARBA00006899"/>
    </source>
</evidence>
<dbReference type="PANTHER" id="PTHR31576:SF2">
    <property type="entry name" value="TATA BOX-BINDING PROTEIN-ASSOCIATED FACTOR RNA POLYMERASE I SUBUNIT B"/>
    <property type="match status" value="1"/>
</dbReference>
<dbReference type="InterPro" id="IPR033599">
    <property type="entry name" value="TAF1B/Rrn7"/>
</dbReference>
<feature type="region of interest" description="Disordered" evidence="10">
    <location>
        <begin position="60"/>
        <end position="89"/>
    </location>
</feature>
<gene>
    <name evidence="12" type="ORF">MKW98_016817</name>
</gene>
<keyword evidence="8" id="KW-0804">Transcription</keyword>
<evidence type="ECO:0000313" key="13">
    <source>
        <dbReference type="Proteomes" id="UP001202328"/>
    </source>
</evidence>
<evidence type="ECO:0000256" key="10">
    <source>
        <dbReference type="SAM" id="MobiDB-lite"/>
    </source>
</evidence>
<keyword evidence="7" id="KW-0238">DNA-binding</keyword>
<evidence type="ECO:0000256" key="5">
    <source>
        <dbReference type="ARBA" id="ARBA00022833"/>
    </source>
</evidence>
<keyword evidence="4" id="KW-0863">Zinc-finger</keyword>
<evidence type="ECO:0000313" key="12">
    <source>
        <dbReference type="EMBL" id="KAI3960093.1"/>
    </source>
</evidence>
<keyword evidence="3" id="KW-0479">Metal-binding</keyword>
<dbReference type="GO" id="GO:0001164">
    <property type="term" value="F:RNA polymerase I core promoter sequence-specific DNA binding"/>
    <property type="evidence" value="ECO:0007669"/>
    <property type="project" value="InterPro"/>
</dbReference>
<dbReference type="AlphaFoldDB" id="A0AAD4TJU6"/>
<dbReference type="PANTHER" id="PTHR31576">
    <property type="entry name" value="TATA BOX-BINDING PROTEIN-ASSOCIATED FACTOR RNA POLYMERASE I SUBUNIT B"/>
    <property type="match status" value="1"/>
</dbReference>
<keyword evidence="5" id="KW-0862">Zinc</keyword>
<keyword evidence="13" id="KW-1185">Reference proteome</keyword>
<dbReference type="InterPro" id="IPR048540">
    <property type="entry name" value="Rrn7_cyclin_N"/>
</dbReference>
<dbReference type="GO" id="GO:0008270">
    <property type="term" value="F:zinc ion binding"/>
    <property type="evidence" value="ECO:0007669"/>
    <property type="project" value="UniProtKB-KW"/>
</dbReference>
<comment type="subcellular location">
    <subcellularLocation>
        <location evidence="1">Nucleus</location>
        <location evidence="1">Nucleolus</location>
    </subcellularLocation>
</comment>
<feature type="compositionally biased region" description="Polar residues" evidence="10">
    <location>
        <begin position="63"/>
        <end position="83"/>
    </location>
</feature>
<evidence type="ECO:0000256" key="9">
    <source>
        <dbReference type="ARBA" id="ARBA00023242"/>
    </source>
</evidence>
<organism evidence="12 13">
    <name type="scientific">Papaver atlanticum</name>
    <dbReference type="NCBI Taxonomy" id="357466"/>
    <lineage>
        <taxon>Eukaryota</taxon>
        <taxon>Viridiplantae</taxon>
        <taxon>Streptophyta</taxon>
        <taxon>Embryophyta</taxon>
        <taxon>Tracheophyta</taxon>
        <taxon>Spermatophyta</taxon>
        <taxon>Magnoliopsida</taxon>
        <taxon>Ranunculales</taxon>
        <taxon>Papaveraceae</taxon>
        <taxon>Papaveroideae</taxon>
        <taxon>Papaver</taxon>
    </lineage>
</organism>
<protein>
    <recommendedName>
        <fullName evidence="11">Rrn7/TAF1B N-terminal cyclin domain-containing protein</fullName>
    </recommendedName>
</protein>
<reference evidence="12" key="1">
    <citation type="submission" date="2022-04" db="EMBL/GenBank/DDBJ databases">
        <title>A functionally conserved STORR gene fusion in Papaver species that diverged 16.8 million years ago.</title>
        <authorList>
            <person name="Catania T."/>
        </authorList>
    </citation>
    <scope>NUCLEOTIDE SEQUENCE</scope>
    <source>
        <strain evidence="12">S-188037</strain>
    </source>
</reference>
<evidence type="ECO:0000256" key="7">
    <source>
        <dbReference type="ARBA" id="ARBA00023125"/>
    </source>
</evidence>
<comment type="caution">
    <text evidence="12">The sequence shown here is derived from an EMBL/GenBank/DDBJ whole genome shotgun (WGS) entry which is preliminary data.</text>
</comment>
<feature type="domain" description="Rrn7/TAF1B N-terminal cyclin" evidence="11">
    <location>
        <begin position="126"/>
        <end position="258"/>
    </location>
</feature>
<dbReference type="GO" id="GO:0042790">
    <property type="term" value="P:nucleolar large rRNA transcription by RNA polymerase I"/>
    <property type="evidence" value="ECO:0007669"/>
    <property type="project" value="TreeGrafter"/>
</dbReference>
<name>A0AAD4TJU6_9MAGN</name>
<evidence type="ECO:0000256" key="4">
    <source>
        <dbReference type="ARBA" id="ARBA00022771"/>
    </source>
</evidence>
<comment type="similarity">
    <text evidence="2">Belongs to the RRN7/TAF1B family.</text>
</comment>
<keyword evidence="6" id="KW-0805">Transcription regulation</keyword>
<evidence type="ECO:0000256" key="3">
    <source>
        <dbReference type="ARBA" id="ARBA00022723"/>
    </source>
</evidence>
<keyword evidence="9" id="KW-0539">Nucleus</keyword>
<dbReference type="Pfam" id="PF20644">
    <property type="entry name" value="Rrn7_cyclin_N"/>
    <property type="match status" value="1"/>
</dbReference>
<evidence type="ECO:0000256" key="1">
    <source>
        <dbReference type="ARBA" id="ARBA00004604"/>
    </source>
</evidence>
<evidence type="ECO:0000256" key="6">
    <source>
        <dbReference type="ARBA" id="ARBA00023015"/>
    </source>
</evidence>
<dbReference type="Proteomes" id="UP001202328">
    <property type="component" value="Unassembled WGS sequence"/>
</dbReference>
<accession>A0AAD4TJU6</accession>
<evidence type="ECO:0000259" key="11">
    <source>
        <dbReference type="Pfam" id="PF20644"/>
    </source>
</evidence>
<evidence type="ECO:0000256" key="8">
    <source>
        <dbReference type="ARBA" id="ARBA00023163"/>
    </source>
</evidence>
<dbReference type="EMBL" id="JAJJMB010000948">
    <property type="protein sequence ID" value="KAI3960093.1"/>
    <property type="molecule type" value="Genomic_DNA"/>
</dbReference>
<proteinExistence type="inferred from homology"/>
<dbReference type="GO" id="GO:0070860">
    <property type="term" value="C:RNA polymerase I core factor complex"/>
    <property type="evidence" value="ECO:0007669"/>
    <property type="project" value="InterPro"/>
</dbReference>